<evidence type="ECO:0000256" key="1">
    <source>
        <dbReference type="ARBA" id="ARBA00001974"/>
    </source>
</evidence>
<comment type="caution">
    <text evidence="9">The sequence shown here is derived from an EMBL/GenBank/DDBJ whole genome shotgun (WGS) entry which is preliminary data.</text>
</comment>
<dbReference type="OrthoDB" id="17777at2759"/>
<sequence length="607" mass="68185">MMNSKTIILLTSLLGPSVWAEQALFRGARKRQMLTTVKVIEDEGCPAPPSFSPNRFYEGFADCSMTKADMEMLDIESAAFRYITAQADRIRRDNYTSCFEKSLEGGRPYFYDNFAVHGVALLDLFQQLQLLPARCNDLHEPLREVLLSRMSVPLENVTVESLTSYTAQETPPIEWWEDEFLPAAANAFSCGFTSQDETSSPGKLPADIREAFLRQDPTIQRVWRLMKGYLRSPQKQRENANRQADFDVSLYVPFLKVPLARTYMGLEGSIGSSMRVGYPTYQGPAIWFLYHTIAARTAAFERQCNANVDKILSTFAIVIAYFGTTHPCPYCREHFMSRVSRNDRDWQTFGLENTLSPSQSESNLYPLEYLFAGGAGESDGSLRAKLASITDGNSLMLYLFKAHNAVTSSTTLNLNCRTSERADNDELFSCLQEGPKYGDNGVAGTGTMGRAWPTAKRYEFWLEKGDLWSTLRLNAELRNAYETLKDLDNQYGVELRQNYWSAGTEASPFMDLVGQEVVEATAALDAAMLALDVLYTEYDLSTPPQCDLAETSLAEFEPLAVPLPLMEDGNFRAPPPACIEYAKNNFKSGRRLQEDSFDTKDEECGSD</sequence>
<keyword evidence="5" id="KW-1015">Disulfide bond</keyword>
<dbReference type="Proteomes" id="UP001153069">
    <property type="component" value="Unassembled WGS sequence"/>
</dbReference>
<dbReference type="GO" id="GO:0016972">
    <property type="term" value="F:thiol oxidase activity"/>
    <property type="evidence" value="ECO:0007669"/>
    <property type="project" value="UniProtKB-EC"/>
</dbReference>
<dbReference type="EMBL" id="CAICTM010000624">
    <property type="protein sequence ID" value="CAB9514002.1"/>
    <property type="molecule type" value="Genomic_DNA"/>
</dbReference>
<protein>
    <recommendedName>
        <fullName evidence="6">Sulfhydryl oxidase</fullName>
        <ecNumber evidence="6">1.8.3.2</ecNumber>
    </recommendedName>
</protein>
<keyword evidence="7" id="KW-0732">Signal</keyword>
<dbReference type="InterPro" id="IPR017905">
    <property type="entry name" value="ERV/ALR_sulphydryl_oxidase"/>
</dbReference>
<dbReference type="InterPro" id="IPR036774">
    <property type="entry name" value="ERV/ALR_sulphydryl_oxid_sf"/>
</dbReference>
<dbReference type="AlphaFoldDB" id="A0A9N8HIJ2"/>
<dbReference type="Gene3D" id="1.20.120.310">
    <property type="entry name" value="ERV/ALR sulfhydryl oxidase domain"/>
    <property type="match status" value="1"/>
</dbReference>
<comment type="catalytic activity">
    <reaction evidence="6">
        <text>2 R'C(R)SH + O2 = R'C(R)S-S(R)CR' + H2O2</text>
        <dbReference type="Rhea" id="RHEA:17357"/>
        <dbReference type="ChEBI" id="CHEBI:15379"/>
        <dbReference type="ChEBI" id="CHEBI:16240"/>
        <dbReference type="ChEBI" id="CHEBI:16520"/>
        <dbReference type="ChEBI" id="CHEBI:17412"/>
        <dbReference type="EC" id="1.8.3.2"/>
    </reaction>
</comment>
<dbReference type="PROSITE" id="PS51324">
    <property type="entry name" value="ERV_ALR"/>
    <property type="match status" value="1"/>
</dbReference>
<evidence type="ECO:0000256" key="2">
    <source>
        <dbReference type="ARBA" id="ARBA00022630"/>
    </source>
</evidence>
<feature type="chain" id="PRO_5040453796" description="Sulfhydryl oxidase" evidence="7">
    <location>
        <begin position="21"/>
        <end position="607"/>
    </location>
</feature>
<evidence type="ECO:0000256" key="4">
    <source>
        <dbReference type="ARBA" id="ARBA00023002"/>
    </source>
</evidence>
<evidence type="ECO:0000256" key="3">
    <source>
        <dbReference type="ARBA" id="ARBA00022827"/>
    </source>
</evidence>
<feature type="domain" description="ERV/ALR sulfhydryl oxidase" evidence="8">
    <location>
        <begin position="272"/>
        <end position="428"/>
    </location>
</feature>
<proteinExistence type="predicted"/>
<keyword evidence="2 6" id="KW-0285">Flavoprotein</keyword>
<keyword evidence="3 6" id="KW-0274">FAD</keyword>
<evidence type="ECO:0000313" key="9">
    <source>
        <dbReference type="EMBL" id="CAB9514002.1"/>
    </source>
</evidence>
<gene>
    <name evidence="9" type="ORF">SEMRO_625_G177650.1</name>
</gene>
<evidence type="ECO:0000256" key="5">
    <source>
        <dbReference type="ARBA" id="ARBA00023157"/>
    </source>
</evidence>
<comment type="cofactor">
    <cofactor evidence="1 6">
        <name>FAD</name>
        <dbReference type="ChEBI" id="CHEBI:57692"/>
    </cofactor>
</comment>
<dbReference type="EC" id="1.8.3.2" evidence="6"/>
<accession>A0A9N8HIJ2</accession>
<evidence type="ECO:0000256" key="7">
    <source>
        <dbReference type="SAM" id="SignalP"/>
    </source>
</evidence>
<dbReference type="SUPFAM" id="SSF69000">
    <property type="entry name" value="FAD-dependent thiol oxidase"/>
    <property type="match status" value="1"/>
</dbReference>
<evidence type="ECO:0000259" key="8">
    <source>
        <dbReference type="PROSITE" id="PS51324"/>
    </source>
</evidence>
<organism evidence="9 10">
    <name type="scientific">Seminavis robusta</name>
    <dbReference type="NCBI Taxonomy" id="568900"/>
    <lineage>
        <taxon>Eukaryota</taxon>
        <taxon>Sar</taxon>
        <taxon>Stramenopiles</taxon>
        <taxon>Ochrophyta</taxon>
        <taxon>Bacillariophyta</taxon>
        <taxon>Bacillariophyceae</taxon>
        <taxon>Bacillariophycidae</taxon>
        <taxon>Naviculales</taxon>
        <taxon>Naviculaceae</taxon>
        <taxon>Seminavis</taxon>
    </lineage>
</organism>
<evidence type="ECO:0000256" key="6">
    <source>
        <dbReference type="RuleBase" id="RU371123"/>
    </source>
</evidence>
<name>A0A9N8HIJ2_9STRA</name>
<keyword evidence="10" id="KW-1185">Reference proteome</keyword>
<evidence type="ECO:0000313" key="10">
    <source>
        <dbReference type="Proteomes" id="UP001153069"/>
    </source>
</evidence>
<keyword evidence="4 6" id="KW-0560">Oxidoreductase</keyword>
<reference evidence="9" key="1">
    <citation type="submission" date="2020-06" db="EMBL/GenBank/DDBJ databases">
        <authorList>
            <consortium name="Plant Systems Biology data submission"/>
        </authorList>
    </citation>
    <scope>NUCLEOTIDE SEQUENCE</scope>
    <source>
        <strain evidence="9">D6</strain>
    </source>
</reference>
<feature type="signal peptide" evidence="7">
    <location>
        <begin position="1"/>
        <end position="20"/>
    </location>
</feature>